<dbReference type="SUPFAM" id="SSF53756">
    <property type="entry name" value="UDP-Glycosyltransferase/glycogen phosphorylase"/>
    <property type="match status" value="1"/>
</dbReference>
<evidence type="ECO:0000313" key="7">
    <source>
        <dbReference type="Proteomes" id="UP000183832"/>
    </source>
</evidence>
<feature type="domain" description="Partial AB-hydrolase lipase" evidence="5">
    <location>
        <begin position="488"/>
        <end position="544"/>
    </location>
</feature>
<dbReference type="GO" id="GO:0008194">
    <property type="term" value="F:UDP-glycosyltransferase activity"/>
    <property type="evidence" value="ECO:0007669"/>
    <property type="project" value="InterPro"/>
</dbReference>
<keyword evidence="3" id="KW-0808">Transferase</keyword>
<evidence type="ECO:0000256" key="2">
    <source>
        <dbReference type="ARBA" id="ARBA00022676"/>
    </source>
</evidence>
<comment type="similarity">
    <text evidence="1">Belongs to the UDP-glycosyltransferase family.</text>
</comment>
<dbReference type="InterPro" id="IPR002213">
    <property type="entry name" value="UDP_glucos_trans"/>
</dbReference>
<evidence type="ECO:0000256" key="4">
    <source>
        <dbReference type="SAM" id="SignalP"/>
    </source>
</evidence>
<dbReference type="Proteomes" id="UP000183832">
    <property type="component" value="Unassembled WGS sequence"/>
</dbReference>
<dbReference type="SUPFAM" id="SSF53474">
    <property type="entry name" value="alpha/beta-Hydrolases"/>
    <property type="match status" value="1"/>
</dbReference>
<reference evidence="6 7" key="1">
    <citation type="submission" date="2015-04" db="EMBL/GenBank/DDBJ databases">
        <authorList>
            <person name="Syromyatnikov M.Y."/>
            <person name="Popov V.N."/>
        </authorList>
    </citation>
    <scope>NUCLEOTIDE SEQUENCE [LARGE SCALE GENOMIC DNA]</scope>
</reference>
<dbReference type="Pfam" id="PF00201">
    <property type="entry name" value="UDPGT"/>
    <property type="match status" value="1"/>
</dbReference>
<dbReference type="OrthoDB" id="5835829at2759"/>
<feature type="signal peptide" evidence="4">
    <location>
        <begin position="1"/>
        <end position="17"/>
    </location>
</feature>
<dbReference type="FunFam" id="3.40.50.1820:FF:000179">
    <property type="entry name" value="Lipase"/>
    <property type="match status" value="1"/>
</dbReference>
<sequence length="876" mass="100033">MRIFLFLIFILIRNNESANILMLSGIPSPSHFIFNKALVYGLAAQGHNLTFLSPDIEKKVPKNVHFIHLEEVYSHYYNGSDHIDLLEMSKESKFKSVISFYDFGAFMCEGIQKSAVGLNLIRNYPKDFKFDLVLHDYTVGSCLLGLLPKFGYPPLIGLSAFSNPPYTVDITGGDKLGLTTKPFYLLSYDIDMNIFQRLENGVMSFLDSFYRKYFSLPAIDVKMREMFGSDLPPSGELEKKAVLTLVNSNPVIDFPDSLPPNTIEVGGMQISEPKPLPEKFEKFLMKGVKGSVLMSLGTNIRSDSLGADNIKTIVEVFRQIPDYNFVWKFETSEMLSELPSNVMISDWLPQNDILAHSKLKLFITHGGMLSTHEATWRGIPMVGIPFLADQYRNLHKSVKAGVAVKIDFDKLSHKTFKNAILEVLNNQQKYHKNMERRSKLFRDQPEKPLDRALWWMKAWIVISLLYIFIPFAKANVEEDTRLDVLGLLRKYGYAAENHRVTTSDGYILNMHRCPGGPVSPPRFGKQVVFLMHGMLSSSADYVLMGPQTSLVYMLSDLGYDVWMGNSRGNRYSNTHSTLNNETEAYWDFSWHEIGSIDLPAMIDYALVHTNRAKLHYVGHSMGTTAYLVMISERPTYGNKIISSQLLAPAAYMHNVKSPYVIWLATYLYSMQLALNMMGTYYFAPTSEMDKEAAYDDCRDGAPYQGLNLKDLMSKRNNLLCVYTYLEMCSITTFLIAGFNSQEVNSTMLPVIHAHSPAGASTKNMIHYAQIVRSRTFRQFDYDGLNFYRYGQLYPPNYRFTGHIAPISFYHSTNDWMATPNDVNTLYSRLTANQVQLKYLVPQTAFNHMDFVWAINVRSLVYNRMVEDIKKWDATYT</sequence>
<name>A0A1J1IF58_9DIPT</name>
<keyword evidence="7" id="KW-1185">Reference proteome</keyword>
<accession>A0A1J1IF58</accession>
<dbReference type="InterPro" id="IPR029058">
    <property type="entry name" value="AB_hydrolase_fold"/>
</dbReference>
<keyword evidence="4" id="KW-0732">Signal</keyword>
<evidence type="ECO:0000313" key="6">
    <source>
        <dbReference type="EMBL" id="CRK98901.1"/>
    </source>
</evidence>
<evidence type="ECO:0000256" key="1">
    <source>
        <dbReference type="ARBA" id="ARBA00009995"/>
    </source>
</evidence>
<dbReference type="EMBL" id="CVRI01000048">
    <property type="protein sequence ID" value="CRK98901.1"/>
    <property type="molecule type" value="Genomic_DNA"/>
</dbReference>
<dbReference type="Gene3D" id="3.40.50.2000">
    <property type="entry name" value="Glycogen Phosphorylase B"/>
    <property type="match status" value="1"/>
</dbReference>
<dbReference type="Gene3D" id="3.40.50.1820">
    <property type="entry name" value="alpha/beta hydrolase"/>
    <property type="match status" value="1"/>
</dbReference>
<proteinExistence type="inferred from homology"/>
<keyword evidence="2" id="KW-0328">Glycosyltransferase</keyword>
<dbReference type="FunFam" id="3.40.50.2000:FF:000021">
    <property type="entry name" value="UDP-glucuronosyltransferase"/>
    <property type="match status" value="1"/>
</dbReference>
<organism evidence="6 7">
    <name type="scientific">Clunio marinus</name>
    <dbReference type="NCBI Taxonomy" id="568069"/>
    <lineage>
        <taxon>Eukaryota</taxon>
        <taxon>Metazoa</taxon>
        <taxon>Ecdysozoa</taxon>
        <taxon>Arthropoda</taxon>
        <taxon>Hexapoda</taxon>
        <taxon>Insecta</taxon>
        <taxon>Pterygota</taxon>
        <taxon>Neoptera</taxon>
        <taxon>Endopterygota</taxon>
        <taxon>Diptera</taxon>
        <taxon>Nematocera</taxon>
        <taxon>Chironomoidea</taxon>
        <taxon>Chironomidae</taxon>
        <taxon>Clunio</taxon>
    </lineage>
</organism>
<dbReference type="Pfam" id="PF04083">
    <property type="entry name" value="Abhydro_lipase"/>
    <property type="match status" value="1"/>
</dbReference>
<dbReference type="PANTHER" id="PTHR11005">
    <property type="entry name" value="LYSOSOMAL ACID LIPASE-RELATED"/>
    <property type="match status" value="1"/>
</dbReference>
<evidence type="ECO:0000256" key="3">
    <source>
        <dbReference type="ARBA" id="ARBA00022679"/>
    </source>
</evidence>
<protein>
    <submittedName>
        <fullName evidence="6">CLUMA_CG012143, isoform A</fullName>
    </submittedName>
</protein>
<feature type="chain" id="PRO_5012068626" evidence="4">
    <location>
        <begin position="18"/>
        <end position="876"/>
    </location>
</feature>
<dbReference type="STRING" id="568069.A0A1J1IF58"/>
<gene>
    <name evidence="6" type="primary">similar to Lipase 3</name>
    <name evidence="6" type="ORF">CLUMA_CG012143</name>
</gene>
<dbReference type="InterPro" id="IPR006693">
    <property type="entry name" value="AB_hydrolase_lipase"/>
</dbReference>
<dbReference type="CDD" id="cd03784">
    <property type="entry name" value="GT1_Gtf-like"/>
    <property type="match status" value="1"/>
</dbReference>
<evidence type="ECO:0000259" key="5">
    <source>
        <dbReference type="Pfam" id="PF04083"/>
    </source>
</evidence>
<dbReference type="GO" id="GO:0006629">
    <property type="term" value="P:lipid metabolic process"/>
    <property type="evidence" value="ECO:0007669"/>
    <property type="project" value="InterPro"/>
</dbReference>
<dbReference type="AlphaFoldDB" id="A0A1J1IF58"/>